<dbReference type="Proteomes" id="UP000554235">
    <property type="component" value="Unassembled WGS sequence"/>
</dbReference>
<name>A0A8H4LK03_9HYPO</name>
<dbReference type="GO" id="GO:0047536">
    <property type="term" value="F:2-aminoadipate transaminase activity"/>
    <property type="evidence" value="ECO:0007669"/>
    <property type="project" value="TreeGrafter"/>
</dbReference>
<keyword evidence="8" id="KW-1185">Reference proteome</keyword>
<dbReference type="PANTHER" id="PTHR42790">
    <property type="entry name" value="AMINOTRANSFERASE"/>
    <property type="match status" value="1"/>
</dbReference>
<dbReference type="InterPro" id="IPR015424">
    <property type="entry name" value="PyrdxlP-dep_Trfase"/>
</dbReference>
<proteinExistence type="inferred from homology"/>
<evidence type="ECO:0000256" key="2">
    <source>
        <dbReference type="ARBA" id="ARBA00007441"/>
    </source>
</evidence>
<keyword evidence="5" id="KW-0663">Pyridoxal phosphate</keyword>
<evidence type="ECO:0000313" key="7">
    <source>
        <dbReference type="EMBL" id="KAF4470166.1"/>
    </source>
</evidence>
<gene>
    <name evidence="7" type="ORF">FALBO_2927</name>
</gene>
<dbReference type="GO" id="GO:0019878">
    <property type="term" value="P:lysine biosynthetic process via aminoadipic acid"/>
    <property type="evidence" value="ECO:0007669"/>
    <property type="project" value="TreeGrafter"/>
</dbReference>
<evidence type="ECO:0000256" key="5">
    <source>
        <dbReference type="ARBA" id="ARBA00022898"/>
    </source>
</evidence>
<dbReference type="Pfam" id="PF00155">
    <property type="entry name" value="Aminotran_1_2"/>
    <property type="match status" value="1"/>
</dbReference>
<dbReference type="InterPro" id="IPR015421">
    <property type="entry name" value="PyrdxlP-dep_Trfase_major"/>
</dbReference>
<comment type="similarity">
    <text evidence="2">Belongs to the class-I pyridoxal-phosphate-dependent aminotransferase family.</text>
</comment>
<organism evidence="7 8">
    <name type="scientific">Fusarium albosuccineum</name>
    <dbReference type="NCBI Taxonomy" id="1237068"/>
    <lineage>
        <taxon>Eukaryota</taxon>
        <taxon>Fungi</taxon>
        <taxon>Dikarya</taxon>
        <taxon>Ascomycota</taxon>
        <taxon>Pezizomycotina</taxon>
        <taxon>Sordariomycetes</taxon>
        <taxon>Hypocreomycetidae</taxon>
        <taxon>Hypocreales</taxon>
        <taxon>Nectriaceae</taxon>
        <taxon>Fusarium</taxon>
        <taxon>Fusarium decemcellulare species complex</taxon>
    </lineage>
</organism>
<dbReference type="Gene3D" id="3.40.640.10">
    <property type="entry name" value="Type I PLP-dependent aspartate aminotransferase-like (Major domain)"/>
    <property type="match status" value="2"/>
</dbReference>
<evidence type="ECO:0000259" key="6">
    <source>
        <dbReference type="Pfam" id="PF00155"/>
    </source>
</evidence>
<dbReference type="GO" id="GO:0030170">
    <property type="term" value="F:pyridoxal phosphate binding"/>
    <property type="evidence" value="ECO:0007669"/>
    <property type="project" value="InterPro"/>
</dbReference>
<dbReference type="GO" id="GO:0008793">
    <property type="term" value="F:aromatic-amino-acid transaminase activity"/>
    <property type="evidence" value="ECO:0007669"/>
    <property type="project" value="TreeGrafter"/>
</dbReference>
<feature type="domain" description="Aminotransferase class I/classII large" evidence="6">
    <location>
        <begin position="120"/>
        <end position="207"/>
    </location>
</feature>
<accession>A0A8H4LK03</accession>
<comment type="caution">
    <text evidence="7">The sequence shown here is derived from an EMBL/GenBank/DDBJ whole genome shotgun (WGS) entry which is preliminary data.</text>
</comment>
<dbReference type="OrthoDB" id="691673at2759"/>
<dbReference type="SUPFAM" id="SSF53383">
    <property type="entry name" value="PLP-dependent transferases"/>
    <property type="match status" value="1"/>
</dbReference>
<evidence type="ECO:0000256" key="1">
    <source>
        <dbReference type="ARBA" id="ARBA00001933"/>
    </source>
</evidence>
<sequence length="397" mass="44058">MFATTQPEGAPLEPSSYTNDLSESLLQTQNGAVHLLAKRWEHRYSAESLAQSPSPLKESARTLDSSKMIPLGTGRPAAQYYPWKSMVMDITSASTKLDLPGTPNLSLSCARGEEDFDLGAALDYGPPIGSPKLINFFKQHVKSFYAPQYRDWDVGLTCGTTAALEIVFRMFCNRGDWILAEIFTYAEMIAAAKTQGINVLGIEMDVQGPIPEDLDAKLQDWDEARGPKPFVLEFRPSVGTRVILEEYKMRLSTSYLSLDTSGRVLRLDSSSKILAPGLRFGWVTASAQIIDMYGSTAEISSVSPSGPSQVMVYKLLNHTWGHQGFASWLAYLSSQYRQRRDDLVAASGIFVWLRIDMFHHPCYGQAGLTDKIEQQSDIEDRLYKKAQEEGVLVAKGS</sequence>
<dbReference type="CDD" id="cd00609">
    <property type="entry name" value="AAT_like"/>
    <property type="match status" value="1"/>
</dbReference>
<dbReference type="PANTHER" id="PTHR42790:SF21">
    <property type="entry name" value="AROMATIC_AMINOADIPATE AMINOTRANSFERASE 1"/>
    <property type="match status" value="1"/>
</dbReference>
<dbReference type="AlphaFoldDB" id="A0A8H4LK03"/>
<feature type="non-terminal residue" evidence="7">
    <location>
        <position position="1"/>
    </location>
</feature>
<comment type="cofactor">
    <cofactor evidence="1">
        <name>pyridoxal 5'-phosphate</name>
        <dbReference type="ChEBI" id="CHEBI:597326"/>
    </cofactor>
</comment>
<reference evidence="7 8" key="1">
    <citation type="submission" date="2020-01" db="EMBL/GenBank/DDBJ databases">
        <title>Identification and distribution of gene clusters putatively required for synthesis of sphingolipid metabolism inhibitors in phylogenetically diverse species of the filamentous fungus Fusarium.</title>
        <authorList>
            <person name="Kim H.-S."/>
            <person name="Busman M."/>
            <person name="Brown D.W."/>
            <person name="Divon H."/>
            <person name="Uhlig S."/>
            <person name="Proctor R.H."/>
        </authorList>
    </citation>
    <scope>NUCLEOTIDE SEQUENCE [LARGE SCALE GENOMIC DNA]</scope>
    <source>
        <strain evidence="7 8">NRRL 20459</strain>
    </source>
</reference>
<protein>
    <submittedName>
        <fullName evidence="7">Aromatic amino acid aminotransferase</fullName>
    </submittedName>
</protein>
<dbReference type="InterPro" id="IPR050859">
    <property type="entry name" value="Class-I_PLP-dep_aminotransf"/>
</dbReference>
<evidence type="ECO:0000256" key="3">
    <source>
        <dbReference type="ARBA" id="ARBA00022576"/>
    </source>
</evidence>
<dbReference type="InterPro" id="IPR004839">
    <property type="entry name" value="Aminotransferase_I/II_large"/>
</dbReference>
<dbReference type="GO" id="GO:0009074">
    <property type="term" value="P:aromatic amino acid family catabolic process"/>
    <property type="evidence" value="ECO:0007669"/>
    <property type="project" value="TreeGrafter"/>
</dbReference>
<evidence type="ECO:0000313" key="8">
    <source>
        <dbReference type="Proteomes" id="UP000554235"/>
    </source>
</evidence>
<keyword evidence="3 7" id="KW-0032">Aminotransferase</keyword>
<keyword evidence="4 7" id="KW-0808">Transferase</keyword>
<dbReference type="EMBL" id="JAADYS010000386">
    <property type="protein sequence ID" value="KAF4470166.1"/>
    <property type="molecule type" value="Genomic_DNA"/>
</dbReference>
<dbReference type="GO" id="GO:0006571">
    <property type="term" value="P:tyrosine biosynthetic process"/>
    <property type="evidence" value="ECO:0007669"/>
    <property type="project" value="TreeGrafter"/>
</dbReference>
<evidence type="ECO:0000256" key="4">
    <source>
        <dbReference type="ARBA" id="ARBA00022679"/>
    </source>
</evidence>